<reference evidence="2 3" key="1">
    <citation type="submission" date="2021-03" db="EMBL/GenBank/DDBJ databases">
        <title>Genomic Encyclopedia of Type Strains, Phase IV (KMG-IV): sequencing the most valuable type-strain genomes for metagenomic binning, comparative biology and taxonomic classification.</title>
        <authorList>
            <person name="Goeker M."/>
        </authorList>
    </citation>
    <scope>NUCLEOTIDE SEQUENCE [LARGE SCALE GENOMIC DNA]</scope>
    <source>
        <strain evidence="2 3">DSM 24738</strain>
    </source>
</reference>
<evidence type="ECO:0000313" key="3">
    <source>
        <dbReference type="Proteomes" id="UP001519343"/>
    </source>
</evidence>
<dbReference type="Pfam" id="PF09992">
    <property type="entry name" value="NAGPA"/>
    <property type="match status" value="1"/>
</dbReference>
<sequence length="67" mass="7036">MQGFTEDKITKNAGQRSFIGKKADQTMIMGTVSGVTINELADIALKLGLTDAMNLDGGASSSLGYPR</sequence>
<organism evidence="2 3">
    <name type="scientific">Ammoniphilus resinae</name>
    <dbReference type="NCBI Taxonomy" id="861532"/>
    <lineage>
        <taxon>Bacteria</taxon>
        <taxon>Bacillati</taxon>
        <taxon>Bacillota</taxon>
        <taxon>Bacilli</taxon>
        <taxon>Bacillales</taxon>
        <taxon>Paenibacillaceae</taxon>
        <taxon>Aneurinibacillus group</taxon>
        <taxon>Ammoniphilus</taxon>
    </lineage>
</organism>
<comment type="caution">
    <text evidence="2">The sequence shown here is derived from an EMBL/GenBank/DDBJ whole genome shotgun (WGS) entry which is preliminary data.</text>
</comment>
<evidence type="ECO:0000313" key="2">
    <source>
        <dbReference type="EMBL" id="MBP1930908.1"/>
    </source>
</evidence>
<keyword evidence="3" id="KW-1185">Reference proteome</keyword>
<accession>A0ABS4GKW2</accession>
<dbReference type="InterPro" id="IPR018711">
    <property type="entry name" value="NAGPA"/>
</dbReference>
<proteinExistence type="predicted"/>
<dbReference type="EMBL" id="JAGGKT010000002">
    <property type="protein sequence ID" value="MBP1930908.1"/>
    <property type="molecule type" value="Genomic_DNA"/>
</dbReference>
<name>A0ABS4GKW2_9BACL</name>
<evidence type="ECO:0000259" key="1">
    <source>
        <dbReference type="Pfam" id="PF09992"/>
    </source>
</evidence>
<gene>
    <name evidence="2" type="ORF">J2Z37_000905</name>
</gene>
<feature type="domain" description="Phosphodiester glycosidase" evidence="1">
    <location>
        <begin position="12"/>
        <end position="63"/>
    </location>
</feature>
<dbReference type="RefSeq" id="WP_209809022.1">
    <property type="nucleotide sequence ID" value="NZ_JAGGKT010000002.1"/>
</dbReference>
<dbReference type="Proteomes" id="UP001519343">
    <property type="component" value="Unassembled WGS sequence"/>
</dbReference>
<protein>
    <submittedName>
        <fullName evidence="2">Exopolysaccharide biosynthesis protein</fullName>
    </submittedName>
</protein>